<evidence type="ECO:0000313" key="2">
    <source>
        <dbReference type="Proteomes" id="UP000326437"/>
    </source>
</evidence>
<evidence type="ECO:0000313" key="1">
    <source>
        <dbReference type="EMBL" id="VVN58782.1"/>
    </source>
</evidence>
<reference evidence="1 2" key="1">
    <citation type="submission" date="2019-09" db="EMBL/GenBank/DDBJ databases">
        <authorList>
            <person name="Chandra G."/>
            <person name="Truman W A."/>
        </authorList>
    </citation>
    <scope>NUCLEOTIDE SEQUENCE [LARGE SCALE GENOMIC DNA]</scope>
    <source>
        <strain evidence="1">PS685</strain>
    </source>
</reference>
<dbReference type="EMBL" id="CABVHO010000033">
    <property type="protein sequence ID" value="VVN58782.1"/>
    <property type="molecule type" value="Genomic_DNA"/>
</dbReference>
<gene>
    <name evidence="1" type="ORF">PS685_02934</name>
</gene>
<protein>
    <submittedName>
        <fullName evidence="1">Uncharacterized protein</fullName>
    </submittedName>
</protein>
<dbReference type="AntiFam" id="ANF00083">
    <property type="entry name" value="Shadow ORF (opposite leuS)"/>
</dbReference>
<sequence>MHQYIVGDPYRKLFAGQRVLDEQRGWQAHFFLGCHVGFCHAAAFALGDKRLQLGVALRCLGGERVLGSHSDIGRAHQGIRAGGEDLECACCADGLDVVRELHFHAAGFANPVALHGFNLLGPARHVVEAFKQLIRVSGDLEVVHRDFAFFDYRARTPATAVDHLLVGQNGLVHRVPVHGAVFTVDHTFFEQAGEQPLFPTVVIRLAGRDFARPVNGQTQAAQLGFHVGDVFVGPLGRRHLVLHGGVFSRHAKGVPTHGLQDVFALHALVAGDHVADGVVAHVPHV</sequence>
<accession>A0A5E6YXD9</accession>
<organism evidence="1 2">
    <name type="scientific">Pseudomonas fluorescens</name>
    <dbReference type="NCBI Taxonomy" id="294"/>
    <lineage>
        <taxon>Bacteria</taxon>
        <taxon>Pseudomonadati</taxon>
        <taxon>Pseudomonadota</taxon>
        <taxon>Gammaproteobacteria</taxon>
        <taxon>Pseudomonadales</taxon>
        <taxon>Pseudomonadaceae</taxon>
        <taxon>Pseudomonas</taxon>
    </lineage>
</organism>
<name>A0A5E6YXD9_PSEFL</name>
<dbReference type="AlphaFoldDB" id="A0A5E6YXD9"/>
<dbReference type="Proteomes" id="UP000326437">
    <property type="component" value="Unassembled WGS sequence"/>
</dbReference>
<proteinExistence type="predicted"/>